<gene>
    <name evidence="1" type="ORF">BOH78_1882</name>
</gene>
<proteinExistence type="predicted"/>
<reference evidence="2" key="1">
    <citation type="journal article" date="2017" name="Genome Announc.">
        <title>Genome sequences of Cyberlindnera fabianii 65, Pichia kudriavzevii 129, and Saccharomyces cerevisiae 131 isolated from fermented masau fruits in Zimbabwe.</title>
        <authorList>
            <person name="van Rijswijck I.M.H."/>
            <person name="Derks M.F.L."/>
            <person name="Abee T."/>
            <person name="de Ridder D."/>
            <person name="Smid E.J."/>
        </authorList>
    </citation>
    <scope>NUCLEOTIDE SEQUENCE [LARGE SCALE GENOMIC DNA]</scope>
    <source>
        <strain evidence="2">129</strain>
    </source>
</reference>
<sequence length="103" mass="11691">MAWLDVSEISVTISPEAQRSSKNLILQKEEFKRFAEKDVIYRRPSPVMRAEWLRDVTNFIILKLSSVFVKGGGNRSSSSRSKFKNSPLLVDIIIDDECLMAVG</sequence>
<dbReference type="AlphaFoldDB" id="A0A1V2LPJ4"/>
<protein>
    <submittedName>
        <fullName evidence="1">Uncharacterized protein</fullName>
    </submittedName>
</protein>
<organism evidence="1 2">
    <name type="scientific">Pichia kudriavzevii</name>
    <name type="common">Yeast</name>
    <name type="synonym">Issatchenkia orientalis</name>
    <dbReference type="NCBI Taxonomy" id="4909"/>
    <lineage>
        <taxon>Eukaryota</taxon>
        <taxon>Fungi</taxon>
        <taxon>Dikarya</taxon>
        <taxon>Ascomycota</taxon>
        <taxon>Saccharomycotina</taxon>
        <taxon>Pichiomycetes</taxon>
        <taxon>Pichiales</taxon>
        <taxon>Pichiaceae</taxon>
        <taxon>Pichia</taxon>
    </lineage>
</organism>
<dbReference type="Proteomes" id="UP000189274">
    <property type="component" value="Unassembled WGS sequence"/>
</dbReference>
<accession>A0A1V2LPJ4</accession>
<evidence type="ECO:0000313" key="1">
    <source>
        <dbReference type="EMBL" id="ONH75282.1"/>
    </source>
</evidence>
<name>A0A1V2LPJ4_PICKU</name>
<evidence type="ECO:0000313" key="2">
    <source>
        <dbReference type="Proteomes" id="UP000189274"/>
    </source>
</evidence>
<comment type="caution">
    <text evidence="1">The sequence shown here is derived from an EMBL/GenBank/DDBJ whole genome shotgun (WGS) entry which is preliminary data.</text>
</comment>
<dbReference type="EMBL" id="MQVM01000007">
    <property type="protein sequence ID" value="ONH75282.1"/>
    <property type="molecule type" value="Genomic_DNA"/>
</dbReference>